<dbReference type="Proteomes" id="UP000540412">
    <property type="component" value="Unassembled WGS sequence"/>
</dbReference>
<gene>
    <name evidence="2" type="ORF">BJY24_000489</name>
</gene>
<protein>
    <recommendedName>
        <fullName evidence="4">Spore-associated protein A</fullName>
    </recommendedName>
</protein>
<accession>A0A7W9P900</accession>
<evidence type="ECO:0000313" key="2">
    <source>
        <dbReference type="EMBL" id="MBB5911622.1"/>
    </source>
</evidence>
<feature type="chain" id="PRO_5038954280" description="Spore-associated protein A" evidence="1">
    <location>
        <begin position="22"/>
        <end position="144"/>
    </location>
</feature>
<reference evidence="2 3" key="1">
    <citation type="submission" date="2020-08" db="EMBL/GenBank/DDBJ databases">
        <title>Sequencing the genomes of 1000 actinobacteria strains.</title>
        <authorList>
            <person name="Klenk H.-P."/>
        </authorList>
    </citation>
    <scope>NUCLEOTIDE SEQUENCE [LARGE SCALE GENOMIC DNA]</scope>
    <source>
        <strain evidence="2 3">DSM 43582</strain>
    </source>
</reference>
<evidence type="ECO:0008006" key="4">
    <source>
        <dbReference type="Google" id="ProtNLM"/>
    </source>
</evidence>
<feature type="signal peptide" evidence="1">
    <location>
        <begin position="1"/>
        <end position="21"/>
    </location>
</feature>
<keyword evidence="1" id="KW-0732">Signal</keyword>
<dbReference type="EMBL" id="JACHIT010000001">
    <property type="protein sequence ID" value="MBB5911622.1"/>
    <property type="molecule type" value="Genomic_DNA"/>
</dbReference>
<evidence type="ECO:0000313" key="3">
    <source>
        <dbReference type="Proteomes" id="UP000540412"/>
    </source>
</evidence>
<dbReference type="RefSeq" id="WP_051162159.1">
    <property type="nucleotide sequence ID" value="NZ_JACHIT010000001.1"/>
</dbReference>
<evidence type="ECO:0000256" key="1">
    <source>
        <dbReference type="SAM" id="SignalP"/>
    </source>
</evidence>
<sequence length="144" mass="14957">MINAKKTVAACVGALGISAAAAVFFPATASAAAYGGQCGGGYDVIDTHDIGGGTVFLTYNGDKNCVVTVRDKAGERKAMGAGVQVFDGGANQWYENEGEFEEYAGPVFVEAKGQCIDWGGYIGGRDKQWTATDHGKNPPVHCGR</sequence>
<organism evidence="2 3">
    <name type="scientific">Nocardia transvalensis</name>
    <dbReference type="NCBI Taxonomy" id="37333"/>
    <lineage>
        <taxon>Bacteria</taxon>
        <taxon>Bacillati</taxon>
        <taxon>Actinomycetota</taxon>
        <taxon>Actinomycetes</taxon>
        <taxon>Mycobacteriales</taxon>
        <taxon>Nocardiaceae</taxon>
        <taxon>Nocardia</taxon>
    </lineage>
</organism>
<comment type="caution">
    <text evidence="2">The sequence shown here is derived from an EMBL/GenBank/DDBJ whole genome shotgun (WGS) entry which is preliminary data.</text>
</comment>
<dbReference type="AlphaFoldDB" id="A0A7W9P900"/>
<proteinExistence type="predicted"/>
<name>A0A7W9P900_9NOCA</name>
<keyword evidence="3" id="KW-1185">Reference proteome</keyword>